<proteinExistence type="predicted"/>
<protein>
    <submittedName>
        <fullName evidence="1">Putative secreted protein</fullName>
    </submittedName>
</protein>
<organism evidence="1">
    <name type="scientific">Anopheles darlingi</name>
    <name type="common">Mosquito</name>
    <dbReference type="NCBI Taxonomy" id="43151"/>
    <lineage>
        <taxon>Eukaryota</taxon>
        <taxon>Metazoa</taxon>
        <taxon>Ecdysozoa</taxon>
        <taxon>Arthropoda</taxon>
        <taxon>Hexapoda</taxon>
        <taxon>Insecta</taxon>
        <taxon>Pterygota</taxon>
        <taxon>Neoptera</taxon>
        <taxon>Endopterygota</taxon>
        <taxon>Diptera</taxon>
        <taxon>Nematocera</taxon>
        <taxon>Culicoidea</taxon>
        <taxon>Culicidae</taxon>
        <taxon>Anophelinae</taxon>
        <taxon>Anopheles</taxon>
    </lineage>
</organism>
<name>A0A2M4DFR8_ANODA</name>
<reference evidence="1" key="1">
    <citation type="submission" date="2018-01" db="EMBL/GenBank/DDBJ databases">
        <title>An insight into the sialome of Amazonian anophelines.</title>
        <authorList>
            <person name="Ribeiro J.M."/>
            <person name="Scarpassa V."/>
            <person name="Calvo E."/>
        </authorList>
    </citation>
    <scope>NUCLEOTIDE SEQUENCE</scope>
</reference>
<accession>A0A2M4DFR8</accession>
<dbReference type="EMBL" id="GGFL01012163">
    <property type="protein sequence ID" value="MBW76341.1"/>
    <property type="molecule type" value="Transcribed_RNA"/>
</dbReference>
<sequence>MIAGRRWSRLALLGAIFSTQGSLQFSATSLHTGRYLDAAHFFQHRHSALARTGNHEFGFFPTLVLAFALL</sequence>
<evidence type="ECO:0000313" key="1">
    <source>
        <dbReference type="EMBL" id="MBW76341.1"/>
    </source>
</evidence>
<dbReference type="AlphaFoldDB" id="A0A2M4DFR8"/>